<keyword evidence="2" id="KW-1003">Cell membrane</keyword>
<feature type="transmembrane region" description="Helical" evidence="6">
    <location>
        <begin position="12"/>
        <end position="32"/>
    </location>
</feature>
<feature type="transmembrane region" description="Helical" evidence="6">
    <location>
        <begin position="154"/>
        <end position="177"/>
    </location>
</feature>
<dbReference type="PANTHER" id="PTHR30086">
    <property type="entry name" value="ARGININE EXPORTER PROTEIN ARGO"/>
    <property type="match status" value="1"/>
</dbReference>
<name>A0A967F088_9PROT</name>
<organism evidence="7 8">
    <name type="scientific">Pelagibius litoralis</name>
    <dbReference type="NCBI Taxonomy" id="374515"/>
    <lineage>
        <taxon>Bacteria</taxon>
        <taxon>Pseudomonadati</taxon>
        <taxon>Pseudomonadota</taxon>
        <taxon>Alphaproteobacteria</taxon>
        <taxon>Rhodospirillales</taxon>
        <taxon>Rhodovibrionaceae</taxon>
        <taxon>Pelagibius</taxon>
    </lineage>
</organism>
<feature type="transmembrane region" description="Helical" evidence="6">
    <location>
        <begin position="116"/>
        <end position="142"/>
    </location>
</feature>
<evidence type="ECO:0000256" key="3">
    <source>
        <dbReference type="ARBA" id="ARBA00022692"/>
    </source>
</evidence>
<keyword evidence="4 6" id="KW-1133">Transmembrane helix</keyword>
<evidence type="ECO:0000256" key="2">
    <source>
        <dbReference type="ARBA" id="ARBA00022475"/>
    </source>
</evidence>
<dbReference type="Proteomes" id="UP000761264">
    <property type="component" value="Unassembled WGS sequence"/>
</dbReference>
<dbReference type="PANTHER" id="PTHR30086:SF20">
    <property type="entry name" value="ARGININE EXPORTER PROTEIN ARGO-RELATED"/>
    <property type="match status" value="1"/>
</dbReference>
<gene>
    <name evidence="7" type="ORF">HBA54_18920</name>
</gene>
<dbReference type="RefSeq" id="WP_167227521.1">
    <property type="nucleotide sequence ID" value="NZ_JAAQPH010000015.1"/>
</dbReference>
<dbReference type="GO" id="GO:0005886">
    <property type="term" value="C:plasma membrane"/>
    <property type="evidence" value="ECO:0007669"/>
    <property type="project" value="UniProtKB-SubCell"/>
</dbReference>
<evidence type="ECO:0000313" key="7">
    <source>
        <dbReference type="EMBL" id="NIA70674.1"/>
    </source>
</evidence>
<evidence type="ECO:0000256" key="6">
    <source>
        <dbReference type="SAM" id="Phobius"/>
    </source>
</evidence>
<dbReference type="EMBL" id="JAAQPH010000015">
    <property type="protein sequence ID" value="NIA70674.1"/>
    <property type="molecule type" value="Genomic_DNA"/>
</dbReference>
<evidence type="ECO:0000256" key="4">
    <source>
        <dbReference type="ARBA" id="ARBA00022989"/>
    </source>
</evidence>
<keyword evidence="3 6" id="KW-0812">Transmembrane</keyword>
<dbReference type="InterPro" id="IPR001123">
    <property type="entry name" value="LeuE-type"/>
</dbReference>
<comment type="subcellular location">
    <subcellularLocation>
        <location evidence="1">Cell membrane</location>
        <topology evidence="1">Multi-pass membrane protein</topology>
    </subcellularLocation>
</comment>
<keyword evidence="8" id="KW-1185">Reference proteome</keyword>
<feature type="transmembrane region" description="Helical" evidence="6">
    <location>
        <begin position="44"/>
        <end position="69"/>
    </location>
</feature>
<feature type="transmembrane region" description="Helical" evidence="6">
    <location>
        <begin position="75"/>
        <end position="95"/>
    </location>
</feature>
<dbReference type="GO" id="GO:0015171">
    <property type="term" value="F:amino acid transmembrane transporter activity"/>
    <property type="evidence" value="ECO:0007669"/>
    <property type="project" value="TreeGrafter"/>
</dbReference>
<dbReference type="AlphaFoldDB" id="A0A967F088"/>
<evidence type="ECO:0000256" key="5">
    <source>
        <dbReference type="ARBA" id="ARBA00023136"/>
    </source>
</evidence>
<dbReference type="Pfam" id="PF01810">
    <property type="entry name" value="LysE"/>
    <property type="match status" value="1"/>
</dbReference>
<evidence type="ECO:0000256" key="1">
    <source>
        <dbReference type="ARBA" id="ARBA00004651"/>
    </source>
</evidence>
<evidence type="ECO:0000313" key="8">
    <source>
        <dbReference type="Proteomes" id="UP000761264"/>
    </source>
</evidence>
<comment type="caution">
    <text evidence="7">The sequence shown here is derived from an EMBL/GenBank/DDBJ whole genome shotgun (WGS) entry which is preliminary data.</text>
</comment>
<feature type="transmembrane region" description="Helical" evidence="6">
    <location>
        <begin position="189"/>
        <end position="207"/>
    </location>
</feature>
<dbReference type="PIRSF" id="PIRSF006324">
    <property type="entry name" value="LeuE"/>
    <property type="match status" value="1"/>
</dbReference>
<accession>A0A967F088</accession>
<proteinExistence type="predicted"/>
<sequence length="208" mass="21687">MTFSMSLETFLAFVVAMSLLSLTPGPGFLAVVARSLGGGLMSGFATILGLILGDILFLILAIVGLSALAAAMGEFFLVVKILGAGYLIWLGIMTWRARISPPPAGVAMHKADFHRSFALGFVVTLGNPKTILFYSALVPTFIDMAALTLGDVALLSLVVALVSLVVLGAYAFLATRAGRSIKSPRAFRWLNRATGGLLVGAGVAVATR</sequence>
<keyword evidence="5 6" id="KW-0472">Membrane</keyword>
<protein>
    <submittedName>
        <fullName evidence="7">LysE family translocator</fullName>
    </submittedName>
</protein>
<reference evidence="7" key="1">
    <citation type="submission" date="2020-03" db="EMBL/GenBank/DDBJ databases">
        <title>Genome of Pelagibius litoralis DSM 21314T.</title>
        <authorList>
            <person name="Wang G."/>
        </authorList>
    </citation>
    <scope>NUCLEOTIDE SEQUENCE</scope>
    <source>
        <strain evidence="7">DSM 21314</strain>
    </source>
</reference>